<proteinExistence type="predicted"/>
<reference evidence="2" key="2">
    <citation type="journal article" date="2023" name="IMA Fungus">
        <title>Comparative genomic study of the Penicillium genus elucidates a diverse pangenome and 15 lateral gene transfer events.</title>
        <authorList>
            <person name="Petersen C."/>
            <person name="Sorensen T."/>
            <person name="Nielsen M.R."/>
            <person name="Sondergaard T.E."/>
            <person name="Sorensen J.L."/>
            <person name="Fitzpatrick D.A."/>
            <person name="Frisvad J.C."/>
            <person name="Nielsen K.L."/>
        </authorList>
    </citation>
    <scope>NUCLEOTIDE SEQUENCE</scope>
    <source>
        <strain evidence="2">IBT 21917</strain>
    </source>
</reference>
<dbReference type="EMBL" id="JAPQKO010000005">
    <property type="protein sequence ID" value="KAJ5162049.1"/>
    <property type="molecule type" value="Genomic_DNA"/>
</dbReference>
<gene>
    <name evidence="2" type="ORF">N7492_007441</name>
</gene>
<keyword evidence="3" id="KW-1185">Reference proteome</keyword>
<name>A0A9W9LLP7_9EURO</name>
<keyword evidence="1" id="KW-0472">Membrane</keyword>
<dbReference type="AlphaFoldDB" id="A0A9W9LLP7"/>
<protein>
    <submittedName>
        <fullName evidence="2">Uncharacterized protein</fullName>
    </submittedName>
</protein>
<keyword evidence="1" id="KW-0812">Transmembrane</keyword>
<dbReference type="PANTHER" id="PTHR42024:SF1">
    <property type="entry name" value="AMINO ACID PERMEASE_ SLC12A DOMAIN-CONTAINING PROTEIN"/>
    <property type="match status" value="1"/>
</dbReference>
<reference evidence="2" key="1">
    <citation type="submission" date="2022-11" db="EMBL/GenBank/DDBJ databases">
        <authorList>
            <person name="Petersen C."/>
        </authorList>
    </citation>
    <scope>NUCLEOTIDE SEQUENCE</scope>
    <source>
        <strain evidence="2">IBT 21917</strain>
    </source>
</reference>
<accession>A0A9W9LLP7</accession>
<feature type="transmembrane region" description="Helical" evidence="1">
    <location>
        <begin position="137"/>
        <end position="157"/>
    </location>
</feature>
<feature type="transmembrane region" description="Helical" evidence="1">
    <location>
        <begin position="61"/>
        <end position="84"/>
    </location>
</feature>
<dbReference type="Proteomes" id="UP001146351">
    <property type="component" value="Unassembled WGS sequence"/>
</dbReference>
<keyword evidence="1" id="KW-1133">Transmembrane helix</keyword>
<evidence type="ECO:0000313" key="3">
    <source>
        <dbReference type="Proteomes" id="UP001146351"/>
    </source>
</evidence>
<feature type="transmembrane region" description="Helical" evidence="1">
    <location>
        <begin position="105"/>
        <end position="125"/>
    </location>
</feature>
<dbReference type="PANTHER" id="PTHR42024">
    <property type="entry name" value="AMINO ACID PERMEASE_ SLC12A DOMAIN-CONTAINING PROTEIN"/>
    <property type="match status" value="1"/>
</dbReference>
<feature type="transmembrane region" description="Helical" evidence="1">
    <location>
        <begin position="27"/>
        <end position="49"/>
    </location>
</feature>
<feature type="transmembrane region" description="Helical" evidence="1">
    <location>
        <begin position="245"/>
        <end position="268"/>
    </location>
</feature>
<organism evidence="2 3">
    <name type="scientific">Penicillium capsulatum</name>
    <dbReference type="NCBI Taxonomy" id="69766"/>
    <lineage>
        <taxon>Eukaryota</taxon>
        <taxon>Fungi</taxon>
        <taxon>Dikarya</taxon>
        <taxon>Ascomycota</taxon>
        <taxon>Pezizomycotina</taxon>
        <taxon>Eurotiomycetes</taxon>
        <taxon>Eurotiomycetidae</taxon>
        <taxon>Eurotiales</taxon>
        <taxon>Aspergillaceae</taxon>
        <taxon>Penicillium</taxon>
    </lineage>
</organism>
<comment type="caution">
    <text evidence="2">The sequence shown here is derived from an EMBL/GenBank/DDBJ whole genome shotgun (WGS) entry which is preliminary data.</text>
</comment>
<evidence type="ECO:0000256" key="1">
    <source>
        <dbReference type="SAM" id="Phobius"/>
    </source>
</evidence>
<dbReference type="OrthoDB" id="4838853at2759"/>
<evidence type="ECO:0000313" key="2">
    <source>
        <dbReference type="EMBL" id="KAJ5162049.1"/>
    </source>
</evidence>
<feature type="transmembrane region" description="Helical" evidence="1">
    <location>
        <begin position="220"/>
        <end position="239"/>
    </location>
</feature>
<sequence>MSDHHQDASSPSSKISRLPLDLRQHKLSIALHSAPIVLTSCILPIIGYFALHYATSLSLKIIMSIFLALMGGVSLLAFYTRAWALWRIDSDCRPLGLENRWAFDYFFWNFVFNFCVLTALISSGITTENLQIVSLPLSILVLWVSLQMVIAEVSLALHAKVPFRMSSLQKGDVLRPGIYVIVEDVVAVDGKQGRAWRQAWNDRYLSSPVFRHFLSQMDRMWAATGFSVVAIIWGVVFGLENHEIGYALGWALPFAWGAGMGFITTVLAKRMLRKEETLELDECPTTGRGPSPA</sequence>